<dbReference type="InterPro" id="IPR018617">
    <property type="entry name" value="Ima1_N"/>
</dbReference>
<feature type="compositionally biased region" description="Polar residues" evidence="6">
    <location>
        <begin position="792"/>
        <end position="811"/>
    </location>
</feature>
<evidence type="ECO:0000256" key="5">
    <source>
        <dbReference type="ARBA" id="ARBA00023242"/>
    </source>
</evidence>
<sequence length="903" mass="99858">PKLVVFIPLRPNTNFASTTRGFEVQDIGHVMALFSKRLTCFYCGRRAAQPFDGSIRKFRCRHCEADNYLDQNGDITDPPAEDINRFSSDGSISSPHVESTEFAGSNTFCSKCIRNQHLFRSSLAAYFPPSDDPTDAEYERGYAQFKKGLEERYPQVCESCGPRVLEEIRKKGYEAKSDHLRRMMDRSRASKTLRQARARSWQSLLVYAGAFGYWTSIFGQLTWDLTNVLTRQTVGEDSNLSPQISASLSSCLVQTMQFGHIPERCSVDFAPHAGFALIVGLMSIWWNPKLRMRIEGRTGRFSGFAEYYHVQLITLVARCLFWEILKDPSASALSKQLPPALHSFMIIFTLLSVIVSRRVVKFNTQPLVDWSDNSWEQPLRSGGTSPRMKPSSDPVTAPRTGSESMSYRFPVDKLAPVTSPSREPTTFPTPPPGADEMEWTPSVAKPVLQPRIHAHQVQNISPVKEPSPFRGSLPPAPRPPAWNLRTQSSTKPIEQVVQHNIFQQAPPRPGVQWRSKDSGPETVFRPPSFFPKSDLNTATGLESLFERAFNMDREAPEITWAEQNTNARAGASLPKTWGFKYLRLALLLGSLFAWMLSQNHLLSIPGNYIEAGALGNASLIAGFALLEAVKSPLINWDGMEILVYITELAAAVHLGAHLPRASFEREYFDRYGKLLLAFMALQEGFGMIGPYKRLLTSSSPVVAQAQTCAAGDSCPSQPASPQLSLPALSATPWSPTQSSFNNSPPAPSVAGNSEAPSLSFSSTTDGSSFSSALSSVLPPTQRYRILSSQSYNTFPAPTSQKNPHSFTMSDLQENDPPSDYDRDSDTETVATTATTLTDATARNIRYGRFSESDFGSAFSPRRSELGPGISGLSLEDGPAPRRVTRSQTKQGLAGRKFLGRTLR</sequence>
<proteinExistence type="predicted"/>
<evidence type="ECO:0000256" key="3">
    <source>
        <dbReference type="ARBA" id="ARBA00022989"/>
    </source>
</evidence>
<comment type="caution">
    <text evidence="8">The sequence shown here is derived from an EMBL/GenBank/DDBJ whole genome shotgun (WGS) entry which is preliminary data.</text>
</comment>
<dbReference type="AlphaFoldDB" id="A0A9W9WUY0"/>
<reference evidence="8" key="2">
    <citation type="journal article" date="2023" name="IMA Fungus">
        <title>Comparative genomic study of the Penicillium genus elucidates a diverse pangenome and 15 lateral gene transfer events.</title>
        <authorList>
            <person name="Petersen C."/>
            <person name="Sorensen T."/>
            <person name="Nielsen M.R."/>
            <person name="Sondergaard T.E."/>
            <person name="Sorensen J.L."/>
            <person name="Fitzpatrick D.A."/>
            <person name="Frisvad J.C."/>
            <person name="Nielsen K.L."/>
        </authorList>
    </citation>
    <scope>NUCLEOTIDE SEQUENCE</scope>
    <source>
        <strain evidence="8">IBT 30728</strain>
    </source>
</reference>
<feature type="region of interest" description="Disordered" evidence="6">
    <location>
        <begin position="792"/>
        <end position="827"/>
    </location>
</feature>
<feature type="non-terminal residue" evidence="8">
    <location>
        <position position="903"/>
    </location>
</feature>
<evidence type="ECO:0000313" key="8">
    <source>
        <dbReference type="EMBL" id="KAJ5477178.1"/>
    </source>
</evidence>
<dbReference type="GO" id="GO:0005637">
    <property type="term" value="C:nuclear inner membrane"/>
    <property type="evidence" value="ECO:0007669"/>
    <property type="project" value="UniProtKB-SubCell"/>
</dbReference>
<feature type="region of interest" description="Disordered" evidence="6">
    <location>
        <begin position="853"/>
        <end position="903"/>
    </location>
</feature>
<comment type="subcellular location">
    <subcellularLocation>
        <location evidence="1">Nucleus inner membrane</location>
        <topology evidence="1">Multi-pass membrane protein</topology>
    </subcellularLocation>
</comment>
<gene>
    <name evidence="8" type="ORF">N7539_007322</name>
</gene>
<feature type="domain" description="Ima1 N-terminal" evidence="7">
    <location>
        <begin position="38"/>
        <end position="164"/>
    </location>
</feature>
<dbReference type="GO" id="GO:0034992">
    <property type="term" value="C:microtubule organizing center attachment site"/>
    <property type="evidence" value="ECO:0007669"/>
    <property type="project" value="TreeGrafter"/>
</dbReference>
<evidence type="ECO:0000259" key="7">
    <source>
        <dbReference type="Pfam" id="PF09779"/>
    </source>
</evidence>
<dbReference type="PANTHER" id="PTHR28538">
    <property type="entry name" value="INTEGRAL INNER NUCLEAR MEMBRANE PROTEIN IMA1"/>
    <property type="match status" value="1"/>
</dbReference>
<dbReference type="InterPro" id="IPR042321">
    <property type="entry name" value="Ima1"/>
</dbReference>
<organism evidence="8 9">
    <name type="scientific">Penicillium diatomitis</name>
    <dbReference type="NCBI Taxonomy" id="2819901"/>
    <lineage>
        <taxon>Eukaryota</taxon>
        <taxon>Fungi</taxon>
        <taxon>Dikarya</taxon>
        <taxon>Ascomycota</taxon>
        <taxon>Pezizomycotina</taxon>
        <taxon>Eurotiomycetes</taxon>
        <taxon>Eurotiomycetidae</taxon>
        <taxon>Eurotiales</taxon>
        <taxon>Aspergillaceae</taxon>
        <taxon>Penicillium</taxon>
    </lineage>
</organism>
<dbReference type="GO" id="GO:0044732">
    <property type="term" value="C:mitotic spindle pole body"/>
    <property type="evidence" value="ECO:0007669"/>
    <property type="project" value="TreeGrafter"/>
</dbReference>
<feature type="compositionally biased region" description="Low complexity" evidence="6">
    <location>
        <begin position="715"/>
        <end position="730"/>
    </location>
</feature>
<evidence type="ECO:0000313" key="9">
    <source>
        <dbReference type="Proteomes" id="UP001148312"/>
    </source>
</evidence>
<dbReference type="GO" id="GO:0071765">
    <property type="term" value="P:nuclear inner membrane organization"/>
    <property type="evidence" value="ECO:0007669"/>
    <property type="project" value="InterPro"/>
</dbReference>
<keyword evidence="9" id="KW-1185">Reference proteome</keyword>
<evidence type="ECO:0000256" key="6">
    <source>
        <dbReference type="SAM" id="MobiDB-lite"/>
    </source>
</evidence>
<accession>A0A9W9WUY0</accession>
<reference evidence="8" key="1">
    <citation type="submission" date="2022-12" db="EMBL/GenBank/DDBJ databases">
        <authorList>
            <person name="Petersen C."/>
        </authorList>
    </citation>
    <scope>NUCLEOTIDE SEQUENCE</scope>
    <source>
        <strain evidence="8">IBT 30728</strain>
    </source>
</reference>
<dbReference type="EMBL" id="JAPWDQ010000010">
    <property type="protein sequence ID" value="KAJ5477178.1"/>
    <property type="molecule type" value="Genomic_DNA"/>
</dbReference>
<keyword evidence="4" id="KW-0472">Membrane</keyword>
<evidence type="ECO:0000256" key="1">
    <source>
        <dbReference type="ARBA" id="ARBA00004473"/>
    </source>
</evidence>
<feature type="region of interest" description="Disordered" evidence="6">
    <location>
        <begin position="373"/>
        <end position="435"/>
    </location>
</feature>
<feature type="compositionally biased region" description="Polar residues" evidence="6">
    <location>
        <begin position="731"/>
        <end position="743"/>
    </location>
</feature>
<protein>
    <recommendedName>
        <fullName evidence="7">Ima1 N-terminal domain-containing protein</fullName>
    </recommendedName>
</protein>
<evidence type="ECO:0000256" key="2">
    <source>
        <dbReference type="ARBA" id="ARBA00022692"/>
    </source>
</evidence>
<feature type="region of interest" description="Disordered" evidence="6">
    <location>
        <begin position="713"/>
        <end position="762"/>
    </location>
</feature>
<dbReference type="GO" id="GO:0034506">
    <property type="term" value="C:chromosome, centromeric core domain"/>
    <property type="evidence" value="ECO:0007669"/>
    <property type="project" value="TreeGrafter"/>
</dbReference>
<keyword evidence="5" id="KW-0539">Nucleus</keyword>
<dbReference type="GeneID" id="81627172"/>
<dbReference type="RefSeq" id="XP_056787722.1">
    <property type="nucleotide sequence ID" value="XM_056936923.1"/>
</dbReference>
<dbReference type="Pfam" id="PF09779">
    <property type="entry name" value="Ima1_N"/>
    <property type="match status" value="1"/>
</dbReference>
<name>A0A9W9WUY0_9EURO</name>
<keyword evidence="2" id="KW-0812">Transmembrane</keyword>
<dbReference type="PANTHER" id="PTHR28538:SF1">
    <property type="entry name" value="INTEGRAL INNER NUCLEAR MEMBRANE PROTEIN IMA1"/>
    <property type="match status" value="1"/>
</dbReference>
<keyword evidence="3" id="KW-1133">Transmembrane helix</keyword>
<evidence type="ECO:0000256" key="4">
    <source>
        <dbReference type="ARBA" id="ARBA00023136"/>
    </source>
</evidence>
<dbReference type="Proteomes" id="UP001148312">
    <property type="component" value="Unassembled WGS sequence"/>
</dbReference>